<sequence length="85" mass="9111">MADVKMNIGQIKLGSIVQTSGVFVGSTIQAKWSSTKKENNGFGDTSGNYNRTLVDAKTNDSDALDTLRMPRLYAQSISNSGKIAP</sequence>
<evidence type="ECO:0000313" key="1">
    <source>
        <dbReference type="EMBL" id="PWI57612.1"/>
    </source>
</evidence>
<dbReference type="RefSeq" id="WP_109430546.1">
    <property type="nucleotide sequence ID" value="NZ_MPDK01000010.1"/>
</dbReference>
<name>A0A2U3D8L3_SULT2</name>
<evidence type="ECO:0000313" key="2">
    <source>
        <dbReference type="Proteomes" id="UP000245380"/>
    </source>
</evidence>
<organism evidence="1 2">
    <name type="scientific">Sulfoacidibacillus thermotolerans</name>
    <name type="common">Acidibacillus sulfuroxidans</name>
    <dbReference type="NCBI Taxonomy" id="1765684"/>
    <lineage>
        <taxon>Bacteria</taxon>
        <taxon>Bacillati</taxon>
        <taxon>Bacillota</taxon>
        <taxon>Bacilli</taxon>
        <taxon>Bacillales</taxon>
        <taxon>Alicyclobacillaceae</taxon>
        <taxon>Sulfoacidibacillus</taxon>
    </lineage>
</organism>
<reference evidence="1 2" key="1">
    <citation type="submission" date="2016-11" db="EMBL/GenBank/DDBJ databases">
        <title>Comparative genomics of Acidibacillus ferroxidans species.</title>
        <authorList>
            <person name="Oliveira G."/>
            <person name="Nunes G."/>
            <person name="Oliveira R."/>
            <person name="Araujo F."/>
            <person name="Salim A."/>
            <person name="Scholte L."/>
            <person name="Morais D."/>
            <person name="Nancucheo I."/>
            <person name="Johnson D.B."/>
            <person name="Grail B."/>
            <person name="Bittencourt J."/>
            <person name="Valadares R."/>
        </authorList>
    </citation>
    <scope>NUCLEOTIDE SEQUENCE [LARGE SCALE GENOMIC DNA]</scope>
    <source>
        <strain evidence="1 2">Y002</strain>
    </source>
</reference>
<dbReference type="OrthoDB" id="2928548at2"/>
<dbReference type="Proteomes" id="UP000245380">
    <property type="component" value="Unassembled WGS sequence"/>
</dbReference>
<accession>A0A2U3D8L3</accession>
<dbReference type="EMBL" id="MPDK01000010">
    <property type="protein sequence ID" value="PWI57612.1"/>
    <property type="molecule type" value="Genomic_DNA"/>
</dbReference>
<protein>
    <submittedName>
        <fullName evidence="1">Uncharacterized protein</fullName>
    </submittedName>
</protein>
<dbReference type="AlphaFoldDB" id="A0A2U3D8L3"/>
<comment type="caution">
    <text evidence="1">The sequence shown here is derived from an EMBL/GenBank/DDBJ whole genome shotgun (WGS) entry which is preliminary data.</text>
</comment>
<keyword evidence="2" id="KW-1185">Reference proteome</keyword>
<gene>
    <name evidence="1" type="ORF">BM613_07390</name>
</gene>
<proteinExistence type="predicted"/>